<accession>A0A0R3TWZ0</accession>
<reference evidence="6" key="1">
    <citation type="submission" date="2017-02" db="UniProtKB">
        <authorList>
            <consortium name="WormBaseParasite"/>
        </authorList>
    </citation>
    <scope>IDENTIFICATION</scope>
</reference>
<feature type="domain" description="FH2" evidence="3">
    <location>
        <begin position="1"/>
        <end position="114"/>
    </location>
</feature>
<dbReference type="WBParaSite" id="HNAJ_0001237801-mRNA-1">
    <property type="protein sequence ID" value="HNAJ_0001237801-mRNA-1"/>
    <property type="gene ID" value="HNAJ_0001237801"/>
</dbReference>
<evidence type="ECO:0000313" key="5">
    <source>
        <dbReference type="Proteomes" id="UP000278807"/>
    </source>
</evidence>
<reference evidence="4 5" key="2">
    <citation type="submission" date="2018-11" db="EMBL/GenBank/DDBJ databases">
        <authorList>
            <consortium name="Pathogen Informatics"/>
        </authorList>
    </citation>
    <scope>NUCLEOTIDE SEQUENCE [LARGE SCALE GENOMIC DNA]</scope>
</reference>
<dbReference type="InterPro" id="IPR043592">
    <property type="entry name" value="FMNL_animal"/>
</dbReference>
<evidence type="ECO:0000256" key="1">
    <source>
        <dbReference type="ARBA" id="ARBA00023449"/>
    </source>
</evidence>
<dbReference type="GO" id="GO:0008360">
    <property type="term" value="P:regulation of cell shape"/>
    <property type="evidence" value="ECO:0007669"/>
    <property type="project" value="TreeGrafter"/>
</dbReference>
<dbReference type="PANTHER" id="PTHR45857:SF4">
    <property type="entry name" value="FORMIN-LIKE PROTEIN"/>
    <property type="match status" value="1"/>
</dbReference>
<dbReference type="AlphaFoldDB" id="A0A0R3TWZ0"/>
<comment type="similarity">
    <text evidence="1">Belongs to the formin homology family.</text>
</comment>
<feature type="region of interest" description="Disordered" evidence="2">
    <location>
        <begin position="115"/>
        <end position="142"/>
    </location>
</feature>
<evidence type="ECO:0000259" key="3">
    <source>
        <dbReference type="PROSITE" id="PS51444"/>
    </source>
</evidence>
<evidence type="ECO:0000256" key="2">
    <source>
        <dbReference type="SAM" id="MobiDB-lite"/>
    </source>
</evidence>
<dbReference type="SUPFAM" id="SSF101447">
    <property type="entry name" value="Formin homology 2 domain (FH2 domain)"/>
    <property type="match status" value="1"/>
</dbReference>
<organism evidence="6">
    <name type="scientific">Rodentolepis nana</name>
    <name type="common">Dwarf tapeworm</name>
    <name type="synonym">Hymenolepis nana</name>
    <dbReference type="NCBI Taxonomy" id="102285"/>
    <lineage>
        <taxon>Eukaryota</taxon>
        <taxon>Metazoa</taxon>
        <taxon>Spiralia</taxon>
        <taxon>Lophotrochozoa</taxon>
        <taxon>Platyhelminthes</taxon>
        <taxon>Cestoda</taxon>
        <taxon>Eucestoda</taxon>
        <taxon>Cyclophyllidea</taxon>
        <taxon>Hymenolepididae</taxon>
        <taxon>Rodentolepis</taxon>
    </lineage>
</organism>
<name>A0A0R3TWZ0_RODNA</name>
<proteinExistence type="inferred from homology"/>
<protein>
    <submittedName>
        <fullName evidence="6">FH2 domain-containing protein</fullName>
    </submittedName>
</protein>
<dbReference type="GO" id="GO:0005829">
    <property type="term" value="C:cytosol"/>
    <property type="evidence" value="ECO:0007669"/>
    <property type="project" value="TreeGrafter"/>
</dbReference>
<evidence type="ECO:0000313" key="4">
    <source>
        <dbReference type="EMBL" id="VDO12877.1"/>
    </source>
</evidence>
<evidence type="ECO:0000313" key="6">
    <source>
        <dbReference type="WBParaSite" id="HNAJ_0001237801-mRNA-1"/>
    </source>
</evidence>
<dbReference type="Gene3D" id="1.20.58.2220">
    <property type="entry name" value="Formin, FH2 domain"/>
    <property type="match status" value="1"/>
</dbReference>
<keyword evidence="5" id="KW-1185">Reference proteome</keyword>
<sequence>MEALTADVQAVVSALAEADKELIATGPEAPQRLVNFIREQSPRVAELQTKAETARNIFSQTTEWFGEALNKPSPETFFTCVVKFIQQFKKVQTELEKRRLAEQTMAMRKQSGTCLHNGKMSSYGVPGTNVNATPSRQRSSKDRALAQEARLAKRRIQNRTRQINGDGMMDEILAVAYFVLQLLDRSPSKQKSIHEGVISTTQTPVTMALPTTYRISNNGPNFDVIADFTPLEIVGCMELEEDCSCSSVGIGLSRGGLQKLNVITDLTSFGFLAAFLLKPGERWLSTLKSCQCKPQSSHVTWCDHVRHVQIELKCRC</sequence>
<feature type="compositionally biased region" description="Polar residues" evidence="2">
    <location>
        <begin position="128"/>
        <end position="137"/>
    </location>
</feature>
<dbReference type="STRING" id="102285.A0A0R3TWZ0"/>
<dbReference type="PROSITE" id="PS51444">
    <property type="entry name" value="FH2"/>
    <property type="match status" value="1"/>
</dbReference>
<dbReference type="InterPro" id="IPR015425">
    <property type="entry name" value="FH2_Formin"/>
</dbReference>
<dbReference type="OrthoDB" id="1668162at2759"/>
<gene>
    <name evidence="4" type="ORF">HNAJ_LOCUS12363</name>
</gene>
<dbReference type="GO" id="GO:0030866">
    <property type="term" value="P:cortical actin cytoskeleton organization"/>
    <property type="evidence" value="ECO:0007669"/>
    <property type="project" value="TreeGrafter"/>
</dbReference>
<dbReference type="InterPro" id="IPR042201">
    <property type="entry name" value="FH2_Formin_sf"/>
</dbReference>
<dbReference type="Proteomes" id="UP000278807">
    <property type="component" value="Unassembled WGS sequence"/>
</dbReference>
<dbReference type="GO" id="GO:0051015">
    <property type="term" value="F:actin filament binding"/>
    <property type="evidence" value="ECO:0007669"/>
    <property type="project" value="TreeGrafter"/>
</dbReference>
<dbReference type="EMBL" id="UZAE01014247">
    <property type="protein sequence ID" value="VDO12877.1"/>
    <property type="molecule type" value="Genomic_DNA"/>
</dbReference>
<dbReference type="GO" id="GO:0016477">
    <property type="term" value="P:cell migration"/>
    <property type="evidence" value="ECO:0007669"/>
    <property type="project" value="TreeGrafter"/>
</dbReference>
<dbReference type="PANTHER" id="PTHR45857">
    <property type="entry name" value="FORMIN-LIKE PROTEIN"/>
    <property type="match status" value="1"/>
</dbReference>